<evidence type="ECO:0000256" key="5">
    <source>
        <dbReference type="SAM" id="SignalP"/>
    </source>
</evidence>
<dbReference type="InterPro" id="IPR018313">
    <property type="entry name" value="SBP_3_CS"/>
</dbReference>
<evidence type="ECO:0000256" key="1">
    <source>
        <dbReference type="ARBA" id="ARBA00010333"/>
    </source>
</evidence>
<dbReference type="AlphaFoldDB" id="A0A1N5UHA2"/>
<evidence type="ECO:0000313" key="8">
    <source>
        <dbReference type="Proteomes" id="UP000185124"/>
    </source>
</evidence>
<gene>
    <name evidence="7" type="ORF">SAMN04489832_0869</name>
</gene>
<dbReference type="PANTHER" id="PTHR30085:SF6">
    <property type="entry name" value="ABC TRANSPORTER GLUTAMINE-BINDING PROTEIN GLNH"/>
    <property type="match status" value="1"/>
</dbReference>
<protein>
    <submittedName>
        <fullName evidence="7">Glutamate transport system substrate-binding protein</fullName>
    </submittedName>
</protein>
<evidence type="ECO:0000256" key="4">
    <source>
        <dbReference type="RuleBase" id="RU003744"/>
    </source>
</evidence>
<reference evidence="8" key="1">
    <citation type="submission" date="2016-12" db="EMBL/GenBank/DDBJ databases">
        <authorList>
            <person name="Varghese N."/>
            <person name="Submissions S."/>
        </authorList>
    </citation>
    <scope>NUCLEOTIDE SEQUENCE [LARGE SCALE GENOMIC DNA]</scope>
    <source>
        <strain evidence="8">DSM 45599</strain>
    </source>
</reference>
<evidence type="ECO:0000313" key="7">
    <source>
        <dbReference type="EMBL" id="SIM59419.1"/>
    </source>
</evidence>
<accession>A0A1N5UHA2</accession>
<dbReference type="GO" id="GO:0005576">
    <property type="term" value="C:extracellular region"/>
    <property type="evidence" value="ECO:0007669"/>
    <property type="project" value="TreeGrafter"/>
</dbReference>
<dbReference type="PROSITE" id="PS01039">
    <property type="entry name" value="SBP_BACTERIAL_3"/>
    <property type="match status" value="1"/>
</dbReference>
<dbReference type="GO" id="GO:0006865">
    <property type="term" value="P:amino acid transport"/>
    <property type="evidence" value="ECO:0007669"/>
    <property type="project" value="TreeGrafter"/>
</dbReference>
<proteinExistence type="inferred from homology"/>
<feature type="domain" description="Solute-binding protein family 3/N-terminal" evidence="6">
    <location>
        <begin position="53"/>
        <end position="280"/>
    </location>
</feature>
<comment type="similarity">
    <text evidence="1 4">Belongs to the bacterial solute-binding protein 3 family.</text>
</comment>
<dbReference type="EMBL" id="FSQT01000001">
    <property type="protein sequence ID" value="SIM59419.1"/>
    <property type="molecule type" value="Genomic_DNA"/>
</dbReference>
<dbReference type="SUPFAM" id="SSF53850">
    <property type="entry name" value="Periplasmic binding protein-like II"/>
    <property type="match status" value="1"/>
</dbReference>
<feature type="chain" id="PRO_5012364971" evidence="5">
    <location>
        <begin position="21"/>
        <end position="296"/>
    </location>
</feature>
<evidence type="ECO:0000256" key="2">
    <source>
        <dbReference type="ARBA" id="ARBA00022448"/>
    </source>
</evidence>
<evidence type="ECO:0000259" key="6">
    <source>
        <dbReference type="SMART" id="SM00062"/>
    </source>
</evidence>
<keyword evidence="2" id="KW-0813">Transport</keyword>
<evidence type="ECO:0000256" key="3">
    <source>
        <dbReference type="ARBA" id="ARBA00022729"/>
    </source>
</evidence>
<feature type="signal peptide" evidence="5">
    <location>
        <begin position="1"/>
        <end position="20"/>
    </location>
</feature>
<organism evidence="7 8">
    <name type="scientific">Micromonospora cremea</name>
    <dbReference type="NCBI Taxonomy" id="709881"/>
    <lineage>
        <taxon>Bacteria</taxon>
        <taxon>Bacillati</taxon>
        <taxon>Actinomycetota</taxon>
        <taxon>Actinomycetes</taxon>
        <taxon>Micromonosporales</taxon>
        <taxon>Micromonosporaceae</taxon>
        <taxon>Micromonospora</taxon>
    </lineage>
</organism>
<keyword evidence="8" id="KW-1185">Reference proteome</keyword>
<dbReference type="GO" id="GO:0030288">
    <property type="term" value="C:outer membrane-bounded periplasmic space"/>
    <property type="evidence" value="ECO:0007669"/>
    <property type="project" value="TreeGrafter"/>
</dbReference>
<dbReference type="SMART" id="SM00062">
    <property type="entry name" value="PBPb"/>
    <property type="match status" value="1"/>
</dbReference>
<name>A0A1N5UHA2_9ACTN</name>
<dbReference type="InterPro" id="IPR051455">
    <property type="entry name" value="Bact_solute-bind_prot3"/>
</dbReference>
<dbReference type="Gene3D" id="3.40.190.10">
    <property type="entry name" value="Periplasmic binding protein-like II"/>
    <property type="match status" value="2"/>
</dbReference>
<dbReference type="InterPro" id="IPR001638">
    <property type="entry name" value="Solute-binding_3/MltF_N"/>
</dbReference>
<dbReference type="CDD" id="cd13690">
    <property type="entry name" value="PBP2_GluB"/>
    <property type="match status" value="1"/>
</dbReference>
<dbReference type="STRING" id="709881.SAMN04489832_0869"/>
<dbReference type="PROSITE" id="PS51257">
    <property type="entry name" value="PROKAR_LIPOPROTEIN"/>
    <property type="match status" value="1"/>
</dbReference>
<dbReference type="Pfam" id="PF00497">
    <property type="entry name" value="SBP_bac_3"/>
    <property type="match status" value="1"/>
</dbReference>
<dbReference type="RefSeq" id="WP_074308900.1">
    <property type="nucleotide sequence ID" value="NZ_FSQT01000001.1"/>
</dbReference>
<keyword evidence="3 5" id="KW-0732">Signal</keyword>
<dbReference type="Proteomes" id="UP000185124">
    <property type="component" value="Unassembled WGS sequence"/>
</dbReference>
<dbReference type="PANTHER" id="PTHR30085">
    <property type="entry name" value="AMINO ACID ABC TRANSPORTER PERMEASE"/>
    <property type="match status" value="1"/>
</dbReference>
<sequence>MGIRRVSILAVVTAASLAIAACGGGGDPAAGPVADAPQFPAGSTMARIAEAGTLRAGVKFDQAGFGMTGLSDKPAGFEVELVKMIAAKLGVKEENIQYTEAPARVREEIIERKEVDLVAATYTINDERKKRISFAGPYYLAGQQVMVAKDDNKIDGPQALRNDTAAKVCSTEGSVPSERIKPYLANPDQLVLFDVNSKCADALRTGQIRAVTSDNVILLGLVSKSNGAFKLVGERFSDEPYGIGIAKGDVQFCEFINQVLREAAQSGAYEKAWTSTAGKLADNVETPALPSIGTCS</sequence>
<dbReference type="OrthoDB" id="9807888at2"/>